<reference evidence="3" key="1">
    <citation type="journal article" date="2017" name="Plant J.">
        <title>The pomegranate (Punica granatum L.) genome and the genomics of punicalagin biosynthesis.</title>
        <authorList>
            <person name="Qin G."/>
            <person name="Xu C."/>
            <person name="Ming R."/>
            <person name="Tang H."/>
            <person name="Guyot R."/>
            <person name="Kramer E.M."/>
            <person name="Hu Y."/>
            <person name="Yi X."/>
            <person name="Qi Y."/>
            <person name="Xu X."/>
            <person name="Gao Z."/>
            <person name="Pan H."/>
            <person name="Jian J."/>
            <person name="Tian Y."/>
            <person name="Yue Z."/>
            <person name="Xu Y."/>
        </authorList>
    </citation>
    <scope>NUCLEOTIDE SEQUENCE [LARGE SCALE GENOMIC DNA]</scope>
    <source>
        <strain evidence="3">cv. Dabenzi</strain>
    </source>
</reference>
<sequence length="57" mass="6137">MPTAQLVAARPSPSDNHPARPSQQPSNPERPNPALRDPAQIFAAQQTLPTTAQQQPN</sequence>
<organism evidence="2 3">
    <name type="scientific">Punica granatum</name>
    <name type="common">Pomegranate</name>
    <dbReference type="NCBI Taxonomy" id="22663"/>
    <lineage>
        <taxon>Eukaryota</taxon>
        <taxon>Viridiplantae</taxon>
        <taxon>Streptophyta</taxon>
        <taxon>Embryophyta</taxon>
        <taxon>Tracheophyta</taxon>
        <taxon>Spermatophyta</taxon>
        <taxon>Magnoliopsida</taxon>
        <taxon>eudicotyledons</taxon>
        <taxon>Gunneridae</taxon>
        <taxon>Pentapetalae</taxon>
        <taxon>rosids</taxon>
        <taxon>malvids</taxon>
        <taxon>Myrtales</taxon>
        <taxon>Lythraceae</taxon>
        <taxon>Punica</taxon>
    </lineage>
</organism>
<protein>
    <submittedName>
        <fullName evidence="2">Uncharacterized protein</fullName>
    </submittedName>
</protein>
<evidence type="ECO:0000256" key="1">
    <source>
        <dbReference type="SAM" id="MobiDB-lite"/>
    </source>
</evidence>
<proteinExistence type="predicted"/>
<evidence type="ECO:0000313" key="3">
    <source>
        <dbReference type="Proteomes" id="UP000197138"/>
    </source>
</evidence>
<evidence type="ECO:0000313" key="2">
    <source>
        <dbReference type="EMBL" id="OWM84561.1"/>
    </source>
</evidence>
<dbReference type="AlphaFoldDB" id="A0A218XJC4"/>
<feature type="region of interest" description="Disordered" evidence="1">
    <location>
        <begin position="1"/>
        <end position="37"/>
    </location>
</feature>
<gene>
    <name evidence="2" type="ORF">CDL15_Pgr001001</name>
</gene>
<accession>A0A218XJC4</accession>
<dbReference type="EMBL" id="MTKT01001357">
    <property type="protein sequence ID" value="OWM84561.1"/>
    <property type="molecule type" value="Genomic_DNA"/>
</dbReference>
<name>A0A218XJC4_PUNGR</name>
<dbReference type="Proteomes" id="UP000197138">
    <property type="component" value="Unassembled WGS sequence"/>
</dbReference>
<comment type="caution">
    <text evidence="2">The sequence shown here is derived from an EMBL/GenBank/DDBJ whole genome shotgun (WGS) entry which is preliminary data.</text>
</comment>